<dbReference type="PANTHER" id="PTHR47234:SF2">
    <property type="entry name" value="TONB-DEPENDENT RECEPTOR"/>
    <property type="match status" value="1"/>
</dbReference>
<comment type="caution">
    <text evidence="12">The sequence shown here is derived from an EMBL/GenBank/DDBJ whole genome shotgun (WGS) entry which is preliminary data.</text>
</comment>
<evidence type="ECO:0000256" key="5">
    <source>
        <dbReference type="ARBA" id="ARBA00023077"/>
    </source>
</evidence>
<evidence type="ECO:0000256" key="4">
    <source>
        <dbReference type="ARBA" id="ARBA00022692"/>
    </source>
</evidence>
<dbReference type="Pfam" id="PF00593">
    <property type="entry name" value="TonB_dep_Rec_b-barrel"/>
    <property type="match status" value="1"/>
</dbReference>
<evidence type="ECO:0000259" key="10">
    <source>
        <dbReference type="Pfam" id="PF00593"/>
    </source>
</evidence>
<evidence type="ECO:0000256" key="8">
    <source>
        <dbReference type="PROSITE-ProRule" id="PRU01360"/>
    </source>
</evidence>
<reference evidence="12 13" key="1">
    <citation type="submission" date="2013-07" db="EMBL/GenBank/DDBJ databases">
        <title>Draft genome sequence of Pseudoalteromonas luteoviolacea 2ta16.</title>
        <authorList>
            <person name="Allen E.E."/>
            <person name="Azam F."/>
            <person name="Podell S."/>
        </authorList>
    </citation>
    <scope>NUCLEOTIDE SEQUENCE [LARGE SCALE GENOMIC DNA]</scope>
    <source>
        <strain evidence="12 13">2ta16</strain>
    </source>
</reference>
<dbReference type="AlphaFoldDB" id="V4H0X7"/>
<keyword evidence="2 8" id="KW-0813">Transport</keyword>
<dbReference type="Pfam" id="PF07715">
    <property type="entry name" value="Plug"/>
    <property type="match status" value="1"/>
</dbReference>
<evidence type="ECO:0000256" key="9">
    <source>
        <dbReference type="RuleBase" id="RU003357"/>
    </source>
</evidence>
<dbReference type="SUPFAM" id="SSF56935">
    <property type="entry name" value="Porins"/>
    <property type="match status" value="1"/>
</dbReference>
<evidence type="ECO:0000256" key="7">
    <source>
        <dbReference type="ARBA" id="ARBA00023237"/>
    </source>
</evidence>
<proteinExistence type="inferred from homology"/>
<gene>
    <name evidence="12" type="ORF">PL2TA16_01108</name>
</gene>
<protein>
    <submittedName>
        <fullName evidence="12">Outer membrane receptor for ferrienterochelin and colicin</fullName>
    </submittedName>
</protein>
<keyword evidence="5 9" id="KW-0798">TonB box</keyword>
<dbReference type="InterPro" id="IPR036942">
    <property type="entry name" value="Beta-barrel_TonB_sf"/>
</dbReference>
<keyword evidence="12" id="KW-0675">Receptor</keyword>
<keyword evidence="7 8" id="KW-0998">Cell outer membrane</keyword>
<name>V4H0X7_PSEL2</name>
<comment type="subcellular location">
    <subcellularLocation>
        <location evidence="1 8">Cell outer membrane</location>
        <topology evidence="1 8">Multi-pass membrane protein</topology>
    </subcellularLocation>
</comment>
<dbReference type="Proteomes" id="UP000017820">
    <property type="component" value="Unassembled WGS sequence"/>
</dbReference>
<dbReference type="Gene3D" id="2.40.170.20">
    <property type="entry name" value="TonB-dependent receptor, beta-barrel domain"/>
    <property type="match status" value="1"/>
</dbReference>
<accession>V4H0X7</accession>
<feature type="domain" description="TonB-dependent receptor plug" evidence="11">
    <location>
        <begin position="55"/>
        <end position="174"/>
    </location>
</feature>
<keyword evidence="6 8" id="KW-0472">Membrane</keyword>
<dbReference type="Gene3D" id="2.170.130.10">
    <property type="entry name" value="TonB-dependent receptor, plug domain"/>
    <property type="match status" value="1"/>
</dbReference>
<dbReference type="InterPro" id="IPR039426">
    <property type="entry name" value="TonB-dep_rcpt-like"/>
</dbReference>
<evidence type="ECO:0000313" key="12">
    <source>
        <dbReference type="EMBL" id="ESP91101.1"/>
    </source>
</evidence>
<evidence type="ECO:0000256" key="3">
    <source>
        <dbReference type="ARBA" id="ARBA00022452"/>
    </source>
</evidence>
<dbReference type="PATRIC" id="fig|1353533.3.peg.4529"/>
<evidence type="ECO:0000256" key="6">
    <source>
        <dbReference type="ARBA" id="ARBA00023136"/>
    </source>
</evidence>
<feature type="domain" description="TonB-dependent receptor-like beta-barrel" evidence="10">
    <location>
        <begin position="356"/>
        <end position="820"/>
    </location>
</feature>
<dbReference type="GO" id="GO:0009279">
    <property type="term" value="C:cell outer membrane"/>
    <property type="evidence" value="ECO:0007669"/>
    <property type="project" value="UniProtKB-SubCell"/>
</dbReference>
<keyword evidence="4 8" id="KW-0812">Transmembrane</keyword>
<dbReference type="PROSITE" id="PS52016">
    <property type="entry name" value="TONB_DEPENDENT_REC_3"/>
    <property type="match status" value="1"/>
</dbReference>
<evidence type="ECO:0000256" key="1">
    <source>
        <dbReference type="ARBA" id="ARBA00004571"/>
    </source>
</evidence>
<dbReference type="EMBL" id="AUSV01000128">
    <property type="protein sequence ID" value="ESP91101.1"/>
    <property type="molecule type" value="Genomic_DNA"/>
</dbReference>
<dbReference type="PANTHER" id="PTHR47234">
    <property type="match status" value="1"/>
</dbReference>
<dbReference type="InterPro" id="IPR012910">
    <property type="entry name" value="Plug_dom"/>
</dbReference>
<sequence>MAQSGERMFQTRSARFVGLILISAPFYWLPAVCQGAQEVEKISVTGTRIKRSIQADSPSPISSIDAKALSYIGANDVRDLIETLSFNAGAQNNSDNLTQNFTVGTSNVNLRGLGVSSTLVLLNGRRQVTSAVVTDQGASFVDTASLIPTLAIKRVEILKDGASAIYGSDAVAGVVNFISRDDLIGSELQYEYRQRLSEGSQDETKIDFAYGVEIGNTGHLLVAASYLERTSLVLGEVDWVQPAFSSFGNPGSFVLPSLANGLNPTGLTVADPNCEQNGGVESEGSNGNTFCLFDFAPQITAVPNEDRLQLYMHAKWELNDGVEPWFEAGFADNDISREVSPSFPVLNAPSVLSSHPNNPYNEDIFFRGRPFGVGKPTERNFYEHRTSRVAFGVDGSIGSNKYWQVSYVSAQNDAFLNPRDVIADNFQSALLGFGGVNCDSRGASIAGTGSCLYFNPFSPQDSVNEQLRSYIIGDYIGNVKSTLRVFEGVFAFDELFAIGDDYSALAIGIQYRKESMTSVYDSLTQQDRFAFLIGNQNVSGERNVKALFSELRLPLLAQFELGVAIRYEDYGDLGGDTTDPKLSVLWHLSPDLSLRCSYSTSFRAPSVHQLKGIQTNFANITDPRDGSTTFGGNRTVGDTNLVPETSEAFNFGISYAFDTLDIDVDYWRFSFEEVLTRESHQAVVNAFPDDPNRVVRTSAGTISIVNTRFINAEAIDTSGVDLTAMYHFDMHFGRVTPQLSASYLLEYDLMDESGTVTDGLGKLNRNTVGNPAPRLKGSMGINWTMNGHNANVFFRHVASYENDVSLEKINSFNTIDLQYEMELNESSILAVSGAITAGVVNITDKAPPFVNIAGSYDPRTGDPRGRRAYLKFKVRF</sequence>
<evidence type="ECO:0000313" key="13">
    <source>
        <dbReference type="Proteomes" id="UP000017820"/>
    </source>
</evidence>
<keyword evidence="3 8" id="KW-1134">Transmembrane beta strand</keyword>
<dbReference type="InterPro" id="IPR037066">
    <property type="entry name" value="Plug_dom_sf"/>
</dbReference>
<evidence type="ECO:0000259" key="11">
    <source>
        <dbReference type="Pfam" id="PF07715"/>
    </source>
</evidence>
<comment type="similarity">
    <text evidence="8 9">Belongs to the TonB-dependent receptor family.</text>
</comment>
<evidence type="ECO:0000256" key="2">
    <source>
        <dbReference type="ARBA" id="ARBA00022448"/>
    </source>
</evidence>
<organism evidence="12 13">
    <name type="scientific">Pseudoalteromonas luteoviolacea (strain 2ta16)</name>
    <dbReference type="NCBI Taxonomy" id="1353533"/>
    <lineage>
        <taxon>Bacteria</taxon>
        <taxon>Pseudomonadati</taxon>
        <taxon>Pseudomonadota</taxon>
        <taxon>Gammaproteobacteria</taxon>
        <taxon>Alteromonadales</taxon>
        <taxon>Pseudoalteromonadaceae</taxon>
        <taxon>Pseudoalteromonas</taxon>
    </lineage>
</organism>
<dbReference type="InterPro" id="IPR000531">
    <property type="entry name" value="Beta-barrel_TonB"/>
</dbReference>